<keyword evidence="1 3" id="KW-0378">Hydrolase</keyword>
<dbReference type="InterPro" id="IPR029058">
    <property type="entry name" value="AB_hydrolase_fold"/>
</dbReference>
<dbReference type="PRINTS" id="PR00111">
    <property type="entry name" value="ABHYDROLASE"/>
</dbReference>
<organism evidence="3 4">
    <name type="scientific">Bacillus suaedaesalsae</name>
    <dbReference type="NCBI Taxonomy" id="2810349"/>
    <lineage>
        <taxon>Bacteria</taxon>
        <taxon>Bacillati</taxon>
        <taxon>Bacillota</taxon>
        <taxon>Bacilli</taxon>
        <taxon>Bacillales</taxon>
        <taxon>Bacillaceae</taxon>
        <taxon>Bacillus</taxon>
    </lineage>
</organism>
<dbReference type="InterPro" id="IPR000073">
    <property type="entry name" value="AB_hydrolase_1"/>
</dbReference>
<feature type="domain" description="AB hydrolase-1" evidence="2">
    <location>
        <begin position="28"/>
        <end position="127"/>
    </location>
</feature>
<evidence type="ECO:0000259" key="2">
    <source>
        <dbReference type="Pfam" id="PF00561"/>
    </source>
</evidence>
<keyword evidence="4" id="KW-1185">Reference proteome</keyword>
<dbReference type="SUPFAM" id="SSF53474">
    <property type="entry name" value="alpha/beta-Hydrolases"/>
    <property type="match status" value="1"/>
</dbReference>
<dbReference type="Gene3D" id="3.40.50.1820">
    <property type="entry name" value="alpha/beta hydrolase"/>
    <property type="match status" value="1"/>
</dbReference>
<dbReference type="Proteomes" id="UP001518925">
    <property type="component" value="Unassembled WGS sequence"/>
</dbReference>
<accession>A0ABS2DLY9</accession>
<dbReference type="GO" id="GO:0016787">
    <property type="term" value="F:hydrolase activity"/>
    <property type="evidence" value="ECO:0007669"/>
    <property type="project" value="UniProtKB-KW"/>
</dbReference>
<protein>
    <submittedName>
        <fullName evidence="3">Alpha/beta hydrolase</fullName>
    </submittedName>
</protein>
<dbReference type="PANTHER" id="PTHR43798:SF31">
    <property type="entry name" value="AB HYDROLASE SUPERFAMILY PROTEIN YCLE"/>
    <property type="match status" value="1"/>
</dbReference>
<sequence length="255" mass="29038">MPTLTINSEQIYYEDIGTGTPILMIHPPGMGRIVFEEQKSLSEHHRLIIPDLIGQGDSSYKGGSEITIKRFSEDLVQLLNHLEITNAAIFGYSSGGTVAQQMCIDHPSMVKALIMCGGFPVVDNFFLVNEHKLGIYTAKNNKRMLSQVLAISHTKNKSLRQKLKEHMYKSNGDVWSKYYLQSLNFNCKRQISSFTKPTLLIYGSLADPINTYSKFYKSTLQQVKIEIIKRSSHRLPTRRSKQVNDLVHNFVQQLK</sequence>
<gene>
    <name evidence="3" type="ORF">JR050_17625</name>
</gene>
<evidence type="ECO:0000256" key="1">
    <source>
        <dbReference type="ARBA" id="ARBA00022801"/>
    </source>
</evidence>
<evidence type="ECO:0000313" key="4">
    <source>
        <dbReference type="Proteomes" id="UP001518925"/>
    </source>
</evidence>
<dbReference type="RefSeq" id="WP_204204960.1">
    <property type="nucleotide sequence ID" value="NZ_JAFELM010000043.1"/>
</dbReference>
<dbReference type="InterPro" id="IPR050266">
    <property type="entry name" value="AB_hydrolase_sf"/>
</dbReference>
<evidence type="ECO:0000313" key="3">
    <source>
        <dbReference type="EMBL" id="MBM6619484.1"/>
    </source>
</evidence>
<dbReference type="Pfam" id="PF00561">
    <property type="entry name" value="Abhydrolase_1"/>
    <property type="match status" value="1"/>
</dbReference>
<comment type="caution">
    <text evidence="3">The sequence shown here is derived from an EMBL/GenBank/DDBJ whole genome shotgun (WGS) entry which is preliminary data.</text>
</comment>
<reference evidence="3 4" key="1">
    <citation type="submission" date="2021-02" db="EMBL/GenBank/DDBJ databases">
        <title>Bacillus sp. RD4P76, an endophyte from a halophyte.</title>
        <authorList>
            <person name="Sun J.-Q."/>
        </authorList>
    </citation>
    <scope>NUCLEOTIDE SEQUENCE [LARGE SCALE GENOMIC DNA]</scope>
    <source>
        <strain evidence="3 4">RD4P76</strain>
    </source>
</reference>
<proteinExistence type="predicted"/>
<dbReference type="PANTHER" id="PTHR43798">
    <property type="entry name" value="MONOACYLGLYCEROL LIPASE"/>
    <property type="match status" value="1"/>
</dbReference>
<dbReference type="EMBL" id="JAFELM010000043">
    <property type="protein sequence ID" value="MBM6619484.1"/>
    <property type="molecule type" value="Genomic_DNA"/>
</dbReference>
<name>A0ABS2DLY9_9BACI</name>